<dbReference type="EMBL" id="FPBV01000011">
    <property type="protein sequence ID" value="SFU87290.1"/>
    <property type="molecule type" value="Genomic_DNA"/>
</dbReference>
<evidence type="ECO:0000313" key="2">
    <source>
        <dbReference type="EMBL" id="SFU87290.1"/>
    </source>
</evidence>
<dbReference type="STRING" id="392015.SAMN05421543_11147"/>
<dbReference type="Proteomes" id="UP000183508">
    <property type="component" value="Unassembled WGS sequence"/>
</dbReference>
<evidence type="ECO:0008006" key="4">
    <source>
        <dbReference type="Google" id="ProtNLM"/>
    </source>
</evidence>
<name>A0A1I7JQ59_9BACL</name>
<dbReference type="AlphaFoldDB" id="A0A1I7JQ59"/>
<gene>
    <name evidence="2" type="ORF">SAMN05421543_11147</name>
</gene>
<accession>A0A1I7JQ59</accession>
<organism evidence="2 3">
    <name type="scientific">Alicyclobacillus macrosporangiidus</name>
    <dbReference type="NCBI Taxonomy" id="392015"/>
    <lineage>
        <taxon>Bacteria</taxon>
        <taxon>Bacillati</taxon>
        <taxon>Bacillota</taxon>
        <taxon>Bacilli</taxon>
        <taxon>Bacillales</taxon>
        <taxon>Alicyclobacillaceae</taxon>
        <taxon>Alicyclobacillus</taxon>
    </lineage>
</organism>
<evidence type="ECO:0000313" key="3">
    <source>
        <dbReference type="Proteomes" id="UP000183508"/>
    </source>
</evidence>
<proteinExistence type="predicted"/>
<dbReference type="InterPro" id="IPR018743">
    <property type="entry name" value="DUF2292"/>
</dbReference>
<dbReference type="RefSeq" id="WP_425426538.1">
    <property type="nucleotide sequence ID" value="NZ_FPBV01000011.1"/>
</dbReference>
<reference evidence="3" key="1">
    <citation type="submission" date="2016-10" db="EMBL/GenBank/DDBJ databases">
        <authorList>
            <person name="Varghese N."/>
        </authorList>
    </citation>
    <scope>NUCLEOTIDE SEQUENCE [LARGE SCALE GENOMIC DNA]</scope>
    <source>
        <strain evidence="3">DSM 17980</strain>
    </source>
</reference>
<dbReference type="Pfam" id="PF10055">
    <property type="entry name" value="DUF2292"/>
    <property type="match status" value="1"/>
</dbReference>
<protein>
    <recommendedName>
        <fullName evidence="4">DUF2292 domain-containing protein</fullName>
    </recommendedName>
</protein>
<sequence length="85" mass="9383">MQSSSELFRSVAGVADEAMGNEFDEVWKERIAESLSGMRYGTVEITVHDGQIVQIERRERIRLELPKPSGHANPAARAGSGRKKG</sequence>
<evidence type="ECO:0000256" key="1">
    <source>
        <dbReference type="SAM" id="MobiDB-lite"/>
    </source>
</evidence>
<feature type="region of interest" description="Disordered" evidence="1">
    <location>
        <begin position="63"/>
        <end position="85"/>
    </location>
</feature>
<keyword evidence="3" id="KW-1185">Reference proteome</keyword>